<evidence type="ECO:0000313" key="2">
    <source>
        <dbReference type="Proteomes" id="UP000596351"/>
    </source>
</evidence>
<keyword evidence="2" id="KW-1185">Reference proteome</keyword>
<sequence length="155" mass="17167">MFASRGAYVGKPLQLLILDLRFLAGVAVGTTLGFLINPEAAEKAGIDIQSIKRTMPLIGSSPAEPVKQADWPTNEHAKRELFRFAMWDFETFGPKSEILITRCISIDQLLLACEMRVKLSWISEERTVEGVFQSSAHSWSLIAAKAVNRNAPTGY</sequence>
<proteinExistence type="predicted"/>
<geneLocation type="plasmid" evidence="1 2">
    <name>p2</name>
</geneLocation>
<organism evidence="1 2">
    <name type="scientific">Rhizobium rosettiformans</name>
    <dbReference type="NCBI Taxonomy" id="1368430"/>
    <lineage>
        <taxon>Bacteria</taxon>
        <taxon>Pseudomonadati</taxon>
        <taxon>Pseudomonadota</taxon>
        <taxon>Alphaproteobacteria</taxon>
        <taxon>Hyphomicrobiales</taxon>
        <taxon>Rhizobiaceae</taxon>
        <taxon>Rhizobium/Agrobacterium group</taxon>
        <taxon>Rhizobium</taxon>
    </lineage>
</organism>
<dbReference type="RefSeq" id="WP_203021049.1">
    <property type="nucleotide sequence ID" value="NZ_CP032407.1"/>
</dbReference>
<reference evidence="1 2" key="1">
    <citation type="submission" date="2018-09" db="EMBL/GenBank/DDBJ databases">
        <title>Rhizobium sp. MAE2-X.</title>
        <authorList>
            <person name="Lee Y."/>
            <person name="Jeon C.O."/>
        </authorList>
    </citation>
    <scope>NUCLEOTIDE SEQUENCE [LARGE SCALE GENOMIC DNA]</scope>
    <source>
        <strain evidence="1 2">MAE2-X</strain>
        <plasmid evidence="1 2">p2</plasmid>
    </source>
</reference>
<name>A0ABX7F4U8_9HYPH</name>
<accession>A0ABX7F4U8</accession>
<dbReference type="EMBL" id="CP032407">
    <property type="protein sequence ID" value="QRF54588.1"/>
    <property type="molecule type" value="Genomic_DNA"/>
</dbReference>
<gene>
    <name evidence="1" type="ORF">D4A92_23955</name>
</gene>
<protein>
    <submittedName>
        <fullName evidence="1">Uncharacterized protein</fullName>
    </submittedName>
</protein>
<keyword evidence="1" id="KW-0614">Plasmid</keyword>
<evidence type="ECO:0000313" key="1">
    <source>
        <dbReference type="EMBL" id="QRF54588.1"/>
    </source>
</evidence>
<dbReference type="Proteomes" id="UP000596351">
    <property type="component" value="Plasmid p2"/>
</dbReference>